<reference evidence="3" key="2">
    <citation type="submission" date="2015-08" db="UniProtKB">
        <authorList>
            <consortium name="WormBaseParasite"/>
        </authorList>
    </citation>
    <scope>IDENTIFICATION</scope>
</reference>
<keyword evidence="1" id="KW-0732">Signal</keyword>
<dbReference type="WBParaSite" id="SVE_0709400.1">
    <property type="protein sequence ID" value="SVE_0709400.1"/>
    <property type="gene ID" value="SVE_0709400"/>
</dbReference>
<feature type="chain" id="PRO_5005329546" evidence="1">
    <location>
        <begin position="27"/>
        <end position="87"/>
    </location>
</feature>
<sequence>MSKFNCSATIHLFLLFSIFLFTLSNGFVLQELPLYREERNMKQLEDFFNNVKRSLGSGRFHPYAPIYYLPRNYRKQFNYNKDSEEVA</sequence>
<accession>A0A0K0FE17</accession>
<dbReference type="Proteomes" id="UP000035680">
    <property type="component" value="Unassembled WGS sequence"/>
</dbReference>
<protein>
    <submittedName>
        <fullName evidence="3">Uncharacterized protein</fullName>
    </submittedName>
</protein>
<evidence type="ECO:0000256" key="1">
    <source>
        <dbReference type="SAM" id="SignalP"/>
    </source>
</evidence>
<evidence type="ECO:0000313" key="2">
    <source>
        <dbReference type="Proteomes" id="UP000035680"/>
    </source>
</evidence>
<reference evidence="2" key="1">
    <citation type="submission" date="2014-07" db="EMBL/GenBank/DDBJ databases">
        <authorList>
            <person name="Martin A.A"/>
            <person name="De Silva N."/>
        </authorList>
    </citation>
    <scope>NUCLEOTIDE SEQUENCE</scope>
</reference>
<dbReference type="AlphaFoldDB" id="A0A0K0FE17"/>
<proteinExistence type="predicted"/>
<keyword evidence="2" id="KW-1185">Reference proteome</keyword>
<feature type="signal peptide" evidence="1">
    <location>
        <begin position="1"/>
        <end position="26"/>
    </location>
</feature>
<evidence type="ECO:0000313" key="3">
    <source>
        <dbReference type="WBParaSite" id="SVE_0709400.1"/>
    </source>
</evidence>
<organism evidence="2 3">
    <name type="scientific">Strongyloides venezuelensis</name>
    <name type="common">Threadworm</name>
    <dbReference type="NCBI Taxonomy" id="75913"/>
    <lineage>
        <taxon>Eukaryota</taxon>
        <taxon>Metazoa</taxon>
        <taxon>Ecdysozoa</taxon>
        <taxon>Nematoda</taxon>
        <taxon>Chromadorea</taxon>
        <taxon>Rhabditida</taxon>
        <taxon>Tylenchina</taxon>
        <taxon>Panagrolaimomorpha</taxon>
        <taxon>Strongyloidoidea</taxon>
        <taxon>Strongyloididae</taxon>
        <taxon>Strongyloides</taxon>
    </lineage>
</organism>
<name>A0A0K0FE17_STRVS</name>